<name>A0A378WS80_9NOCA</name>
<dbReference type="EMBL" id="UGRU01000001">
    <property type="protein sequence ID" value="SUA43587.1"/>
    <property type="molecule type" value="Genomic_DNA"/>
</dbReference>
<proteinExistence type="predicted"/>
<dbReference type="Proteomes" id="UP000255082">
    <property type="component" value="Unassembled WGS sequence"/>
</dbReference>
<accession>A0A378WS80</accession>
<gene>
    <name evidence="1" type="ORF">NCTC13184_02956</name>
</gene>
<sequence length="88" mass="9512">MSRDGADSCGFHIADVLPITTTFRDVTTADRVLGFERVTDRAVDAGYLTRDAAERWLTHLATEPFFAAATQFIIVAVPSAGTHRTQGG</sequence>
<dbReference type="AlphaFoldDB" id="A0A378WS80"/>
<protein>
    <submittedName>
        <fullName evidence="1">Uncharacterized protein</fullName>
    </submittedName>
</protein>
<reference evidence="1 2" key="1">
    <citation type="submission" date="2018-06" db="EMBL/GenBank/DDBJ databases">
        <authorList>
            <consortium name="Pathogen Informatics"/>
            <person name="Doyle S."/>
        </authorList>
    </citation>
    <scope>NUCLEOTIDE SEQUENCE [LARGE SCALE GENOMIC DNA]</scope>
    <source>
        <strain evidence="1 2">NCTC13184</strain>
    </source>
</reference>
<evidence type="ECO:0000313" key="2">
    <source>
        <dbReference type="Proteomes" id="UP000255082"/>
    </source>
</evidence>
<organism evidence="1 2">
    <name type="scientific">Nocardia africana</name>
    <dbReference type="NCBI Taxonomy" id="134964"/>
    <lineage>
        <taxon>Bacteria</taxon>
        <taxon>Bacillati</taxon>
        <taxon>Actinomycetota</taxon>
        <taxon>Actinomycetes</taxon>
        <taxon>Mycobacteriales</taxon>
        <taxon>Nocardiaceae</taxon>
        <taxon>Nocardia</taxon>
    </lineage>
</organism>
<dbReference type="RefSeq" id="WP_062966675.1">
    <property type="nucleotide sequence ID" value="NZ_JAJFOE010000001.1"/>
</dbReference>
<evidence type="ECO:0000313" key="1">
    <source>
        <dbReference type="EMBL" id="SUA43587.1"/>
    </source>
</evidence>
<dbReference type="OrthoDB" id="3636702at2"/>